<dbReference type="InterPro" id="IPR005079">
    <property type="entry name" value="Peptidase_C45_hydrolase"/>
</dbReference>
<evidence type="ECO:0000259" key="1">
    <source>
        <dbReference type="Pfam" id="PF03417"/>
    </source>
</evidence>
<dbReference type="Pfam" id="PF03417">
    <property type="entry name" value="AAT"/>
    <property type="match status" value="1"/>
</dbReference>
<evidence type="ECO:0000313" key="3">
    <source>
        <dbReference type="Proteomes" id="UP000443582"/>
    </source>
</evidence>
<sequence length="363" mass="41354">MVLHMLTDLNLPIFKYESSNPYENGLQHGKAYKEAIKELVKIRTNLLLKRSPHLENKLDEFAKEQFRFTKDFSNDLALELEGIAEGSECSLTDIIILNNYTDFRDIQLPDEGCTAISYIGDDISLAGQTWDMHQSAKNYLMIIEVHNESTQTKEIIYTVCGCLGLMAMNSYAQFVGVNNINVVDGENGIIWPALIRKLSTLKNQKEVIDTLMNAKVTSGHNYLISDGSNAYNYEITPTVKEIVPPQSEEIIFHTNHCLNERIISVEDKKNISKTTHKRYELAKKYAKQITTEKAMFDFLTSHDGHPISICSHFSPEGANDPSQTCGGALYNYKTQMLKIWRGCREYDDNYRYVEIPLPLVDTK</sequence>
<dbReference type="Proteomes" id="UP000443582">
    <property type="component" value="Unassembled WGS sequence"/>
</dbReference>
<evidence type="ECO:0000313" key="2">
    <source>
        <dbReference type="EMBL" id="RZF20443.1"/>
    </source>
</evidence>
<dbReference type="Gene3D" id="1.10.10.2120">
    <property type="match status" value="1"/>
</dbReference>
<organism evidence="2 3">
    <name type="scientific">Halobacteriovorax vibrionivorans</name>
    <dbReference type="NCBI Taxonomy" id="2152716"/>
    <lineage>
        <taxon>Bacteria</taxon>
        <taxon>Pseudomonadati</taxon>
        <taxon>Bdellovibrionota</taxon>
        <taxon>Bacteriovoracia</taxon>
        <taxon>Bacteriovoracales</taxon>
        <taxon>Halobacteriovoraceae</taxon>
        <taxon>Halobacteriovorax</taxon>
    </lineage>
</organism>
<accession>A0ABY0IBU3</accession>
<keyword evidence="3" id="KW-1185">Reference proteome</keyword>
<feature type="domain" description="Peptidase C45 hydrolase" evidence="1">
    <location>
        <begin position="122"/>
        <end position="311"/>
    </location>
</feature>
<dbReference type="InterPro" id="IPR047801">
    <property type="entry name" value="Peptidase_C45"/>
</dbReference>
<dbReference type="InterPro" id="IPR047794">
    <property type="entry name" value="C45_proenzyme-like"/>
</dbReference>
<comment type="caution">
    <text evidence="2">The sequence shown here is derived from an EMBL/GenBank/DDBJ whole genome shotgun (WGS) entry which is preliminary data.</text>
</comment>
<dbReference type="NCBIfam" id="NF040521">
    <property type="entry name" value="C45_proenzyme"/>
    <property type="match status" value="1"/>
</dbReference>
<proteinExistence type="predicted"/>
<name>A0ABY0IBU3_9BACT</name>
<reference evidence="3" key="1">
    <citation type="journal article" date="2019" name="Int. J. Syst. Evol. Microbiol.">
        <title>Halobacteriovorax valvorus sp. nov., a novel prokaryotic predator isolated from coastal seawater of China.</title>
        <authorList>
            <person name="Chen M.-X."/>
        </authorList>
    </citation>
    <scope>NUCLEOTIDE SEQUENCE [LARGE SCALE GENOMIC DNA]</scope>
    <source>
        <strain evidence="3">BL9</strain>
    </source>
</reference>
<dbReference type="Gene3D" id="3.60.60.10">
    <property type="entry name" value="Penicillin V Acylase, Chain A"/>
    <property type="match status" value="1"/>
</dbReference>
<dbReference type="PANTHER" id="PTHR34180:SF1">
    <property type="entry name" value="BETA-ALANYL-DOPAMINE_CARCININE HYDROLASE"/>
    <property type="match status" value="1"/>
</dbReference>
<gene>
    <name evidence="2" type="ORF">DAY19_14885</name>
</gene>
<dbReference type="PANTHER" id="PTHR34180">
    <property type="entry name" value="PEPTIDASE C45"/>
    <property type="match status" value="1"/>
</dbReference>
<dbReference type="EMBL" id="QDKL01000004">
    <property type="protein sequence ID" value="RZF20443.1"/>
    <property type="molecule type" value="Genomic_DNA"/>
</dbReference>
<protein>
    <recommendedName>
        <fullName evidence="1">Peptidase C45 hydrolase domain-containing protein</fullName>
    </recommendedName>
</protein>